<reference evidence="1 2" key="1">
    <citation type="submission" date="2021-03" db="EMBL/GenBank/DDBJ databases">
        <authorList>
            <person name="King G.J."/>
            <person name="Bancroft I."/>
            <person name="Baten A."/>
            <person name="Bloomfield J."/>
            <person name="Borpatragohain P."/>
            <person name="He Z."/>
            <person name="Irish N."/>
            <person name="Irwin J."/>
            <person name="Liu K."/>
            <person name="Mauleon R.P."/>
            <person name="Moore J."/>
            <person name="Morris R."/>
            <person name="Ostergaard L."/>
            <person name="Wang B."/>
            <person name="Wells R."/>
        </authorList>
    </citation>
    <scope>NUCLEOTIDE SEQUENCE [LARGE SCALE GENOMIC DNA]</scope>
    <source>
        <strain evidence="1">R-o-18</strain>
        <tissue evidence="1">Leaf</tissue>
    </source>
</reference>
<dbReference type="EMBL" id="JADBGQ010000010">
    <property type="protein sequence ID" value="KAG5374631.1"/>
    <property type="molecule type" value="Genomic_DNA"/>
</dbReference>
<name>A0ABQ7KNC7_BRACM</name>
<dbReference type="Proteomes" id="UP000823674">
    <property type="component" value="Chromosome A10"/>
</dbReference>
<evidence type="ECO:0000313" key="1">
    <source>
        <dbReference type="EMBL" id="KAG5374631.1"/>
    </source>
</evidence>
<proteinExistence type="predicted"/>
<comment type="caution">
    <text evidence="1">The sequence shown here is derived from an EMBL/GenBank/DDBJ whole genome shotgun (WGS) entry which is preliminary data.</text>
</comment>
<organism evidence="1 2">
    <name type="scientific">Brassica rapa subsp. trilocularis</name>
    <dbReference type="NCBI Taxonomy" id="1813537"/>
    <lineage>
        <taxon>Eukaryota</taxon>
        <taxon>Viridiplantae</taxon>
        <taxon>Streptophyta</taxon>
        <taxon>Embryophyta</taxon>
        <taxon>Tracheophyta</taxon>
        <taxon>Spermatophyta</taxon>
        <taxon>Magnoliopsida</taxon>
        <taxon>eudicotyledons</taxon>
        <taxon>Gunneridae</taxon>
        <taxon>Pentapetalae</taxon>
        <taxon>rosids</taxon>
        <taxon>malvids</taxon>
        <taxon>Brassicales</taxon>
        <taxon>Brassicaceae</taxon>
        <taxon>Brassiceae</taxon>
        <taxon>Brassica</taxon>
    </lineage>
</organism>
<evidence type="ECO:0000313" key="2">
    <source>
        <dbReference type="Proteomes" id="UP000823674"/>
    </source>
</evidence>
<gene>
    <name evidence="1" type="primary">A10p001070.1_BraROA</name>
    <name evidence="1" type="ORF">IGI04_039227</name>
</gene>
<accession>A0ABQ7KNC7</accession>
<keyword evidence="2" id="KW-1185">Reference proteome</keyword>
<protein>
    <submittedName>
        <fullName evidence="1">Uncharacterized protein</fullName>
    </submittedName>
</protein>
<sequence length="255" mass="28907">MNCSVSGQWSSKIGPVTPCSRSVTWFEFRYLGEWSDSQIIVIVLNLKCTGSGYKSCEVLLHTHSPESFRITVNCSCDREQDHEDTMMGSHPGDRVTACSVRCSILEYLMEMMVIFISPLGLSLSGRTNYRVLLFRVEKLRVISDRSSKVIGSILRTSDRPSRNIDRVISGHLRSGVSLFRGYDLEDNLKHDTERESVVRPIGRNGTERKTANTHKMAKARTSLVTGAIAIFRLSWINDQKAWIFSNPREWLISKS</sequence>